<reference evidence="1 2" key="1">
    <citation type="journal article" date="2019" name="Sci. Rep.">
        <title>A high-quality genome of Eragrostis curvula grass provides insights into Poaceae evolution and supports new strategies to enhance forage quality.</title>
        <authorList>
            <person name="Carballo J."/>
            <person name="Santos B.A.C.M."/>
            <person name="Zappacosta D."/>
            <person name="Garbus I."/>
            <person name="Selva J.P."/>
            <person name="Gallo C.A."/>
            <person name="Diaz A."/>
            <person name="Albertini E."/>
            <person name="Caccamo M."/>
            <person name="Echenique V."/>
        </authorList>
    </citation>
    <scope>NUCLEOTIDE SEQUENCE [LARGE SCALE GENOMIC DNA]</scope>
    <source>
        <strain evidence="2">cv. Victoria</strain>
        <tissue evidence="1">Leaf</tissue>
    </source>
</reference>
<dbReference type="Gramene" id="TVU24986">
    <property type="protein sequence ID" value="TVU24986"/>
    <property type="gene ID" value="EJB05_27459"/>
</dbReference>
<dbReference type="Proteomes" id="UP000324897">
    <property type="component" value="Chromosome 2"/>
</dbReference>
<gene>
    <name evidence="1" type="ORF">EJB05_27459</name>
</gene>
<feature type="non-terminal residue" evidence="1">
    <location>
        <position position="1"/>
    </location>
</feature>
<dbReference type="AlphaFoldDB" id="A0A5J9UN42"/>
<keyword evidence="2" id="KW-1185">Reference proteome</keyword>
<organism evidence="1 2">
    <name type="scientific">Eragrostis curvula</name>
    <name type="common">weeping love grass</name>
    <dbReference type="NCBI Taxonomy" id="38414"/>
    <lineage>
        <taxon>Eukaryota</taxon>
        <taxon>Viridiplantae</taxon>
        <taxon>Streptophyta</taxon>
        <taxon>Embryophyta</taxon>
        <taxon>Tracheophyta</taxon>
        <taxon>Spermatophyta</taxon>
        <taxon>Magnoliopsida</taxon>
        <taxon>Liliopsida</taxon>
        <taxon>Poales</taxon>
        <taxon>Poaceae</taxon>
        <taxon>PACMAD clade</taxon>
        <taxon>Chloridoideae</taxon>
        <taxon>Eragrostideae</taxon>
        <taxon>Eragrostidinae</taxon>
        <taxon>Eragrostis</taxon>
    </lineage>
</organism>
<evidence type="ECO:0000313" key="1">
    <source>
        <dbReference type="EMBL" id="TVU24986.1"/>
    </source>
</evidence>
<evidence type="ECO:0000313" key="2">
    <source>
        <dbReference type="Proteomes" id="UP000324897"/>
    </source>
</evidence>
<comment type="caution">
    <text evidence="1">The sequence shown here is derived from an EMBL/GenBank/DDBJ whole genome shotgun (WGS) entry which is preliminary data.</text>
</comment>
<accession>A0A5J9UN42</accession>
<protein>
    <submittedName>
        <fullName evidence="1">Uncharacterized protein</fullName>
    </submittedName>
</protein>
<sequence length="139" mass="14459">MAALRGVVRGARAWGGACVACGVRRHGGRGPDCATRRGDELKGMSTAVQSSSSSLLSIYGDFVVGGGPLQSLMPIVSPLPPPAGLDLVLKHMVINVEKQLRQISAASHDPKDQQCLIQAGRGNNVAGSKLSRLDVCSEL</sequence>
<proteinExistence type="predicted"/>
<name>A0A5J9UN42_9POAL</name>
<dbReference type="EMBL" id="RWGY01000013">
    <property type="protein sequence ID" value="TVU24986.1"/>
    <property type="molecule type" value="Genomic_DNA"/>
</dbReference>